<evidence type="ECO:0000313" key="3">
    <source>
        <dbReference type="Proteomes" id="UP000272942"/>
    </source>
</evidence>
<name>A0A183A2D6_9TREM</name>
<dbReference type="AlphaFoldDB" id="A0A183A2D6"/>
<proteinExistence type="predicted"/>
<sequence>MHDLVKELEEQQFLTLDEGRKLMWPPGADIPLTIVKSDGGFTYDTSDLTALSQRLQEEKADWVLYVVDVGQVS</sequence>
<dbReference type="SUPFAM" id="SSF52374">
    <property type="entry name" value="Nucleotidylyl transferase"/>
    <property type="match status" value="1"/>
</dbReference>
<evidence type="ECO:0000313" key="4">
    <source>
        <dbReference type="WBParaSite" id="ECPE_0000112101-mRNA-1"/>
    </source>
</evidence>
<dbReference type="Gene3D" id="3.40.50.620">
    <property type="entry name" value="HUPs"/>
    <property type="match status" value="1"/>
</dbReference>
<dbReference type="GO" id="GO:0004814">
    <property type="term" value="F:arginine-tRNA ligase activity"/>
    <property type="evidence" value="ECO:0007669"/>
    <property type="project" value="InterPro"/>
</dbReference>
<keyword evidence="3" id="KW-1185">Reference proteome</keyword>
<dbReference type="EMBL" id="UZAN01005421">
    <property type="protein sequence ID" value="VDP33475.1"/>
    <property type="molecule type" value="Genomic_DNA"/>
</dbReference>
<dbReference type="Pfam" id="PF00750">
    <property type="entry name" value="tRNA-synt_1d"/>
    <property type="match status" value="1"/>
</dbReference>
<reference evidence="4" key="1">
    <citation type="submission" date="2016-06" db="UniProtKB">
        <authorList>
            <consortium name="WormBaseParasite"/>
        </authorList>
    </citation>
    <scope>IDENTIFICATION</scope>
</reference>
<reference evidence="2 3" key="2">
    <citation type="submission" date="2018-11" db="EMBL/GenBank/DDBJ databases">
        <authorList>
            <consortium name="Pathogen Informatics"/>
        </authorList>
    </citation>
    <scope>NUCLEOTIDE SEQUENCE [LARGE SCALE GENOMIC DNA]</scope>
    <source>
        <strain evidence="2 3">Egypt</strain>
    </source>
</reference>
<evidence type="ECO:0000313" key="2">
    <source>
        <dbReference type="EMBL" id="VDP33475.1"/>
    </source>
</evidence>
<evidence type="ECO:0000259" key="1">
    <source>
        <dbReference type="Pfam" id="PF00750"/>
    </source>
</evidence>
<accession>A0A183A2D6</accession>
<dbReference type="PANTHER" id="PTHR11956">
    <property type="entry name" value="ARGINYL-TRNA SYNTHETASE"/>
    <property type="match status" value="1"/>
</dbReference>
<gene>
    <name evidence="2" type="ORF">ECPE_LOCUS1121</name>
</gene>
<dbReference type="WBParaSite" id="ECPE_0000112101-mRNA-1">
    <property type="protein sequence ID" value="ECPE_0000112101-mRNA-1"/>
    <property type="gene ID" value="ECPE_0000112101"/>
</dbReference>
<organism evidence="4">
    <name type="scientific">Echinostoma caproni</name>
    <dbReference type="NCBI Taxonomy" id="27848"/>
    <lineage>
        <taxon>Eukaryota</taxon>
        <taxon>Metazoa</taxon>
        <taxon>Spiralia</taxon>
        <taxon>Lophotrochozoa</taxon>
        <taxon>Platyhelminthes</taxon>
        <taxon>Trematoda</taxon>
        <taxon>Digenea</taxon>
        <taxon>Plagiorchiida</taxon>
        <taxon>Echinostomata</taxon>
        <taxon>Echinostomatoidea</taxon>
        <taxon>Echinostomatidae</taxon>
        <taxon>Echinostoma</taxon>
    </lineage>
</organism>
<dbReference type="InterPro" id="IPR014729">
    <property type="entry name" value="Rossmann-like_a/b/a_fold"/>
</dbReference>
<dbReference type="InterPro" id="IPR001278">
    <property type="entry name" value="Arg-tRNA-ligase"/>
</dbReference>
<feature type="domain" description="Arginyl-tRNA synthetase catalytic core" evidence="1">
    <location>
        <begin position="1"/>
        <end position="71"/>
    </location>
</feature>
<dbReference type="OrthoDB" id="68056at2759"/>
<protein>
    <submittedName>
        <fullName evidence="4">tRNA-synt_1d domain-containing protein</fullName>
    </submittedName>
</protein>
<dbReference type="GO" id="GO:0006420">
    <property type="term" value="P:arginyl-tRNA aminoacylation"/>
    <property type="evidence" value="ECO:0007669"/>
    <property type="project" value="InterPro"/>
</dbReference>
<dbReference type="PANTHER" id="PTHR11956:SF5">
    <property type="entry name" value="ARGININE--TRNA LIGASE, CYTOPLASMIC"/>
    <property type="match status" value="1"/>
</dbReference>
<dbReference type="GO" id="GO:0005524">
    <property type="term" value="F:ATP binding"/>
    <property type="evidence" value="ECO:0007669"/>
    <property type="project" value="InterPro"/>
</dbReference>
<dbReference type="Proteomes" id="UP000272942">
    <property type="component" value="Unassembled WGS sequence"/>
</dbReference>
<dbReference type="InterPro" id="IPR035684">
    <property type="entry name" value="ArgRS_core"/>
</dbReference>